<gene>
    <name evidence="1" type="ORF">EAI46_25270</name>
</gene>
<accession>A0A3L9IXQ6</accession>
<reference evidence="1 2" key="1">
    <citation type="submission" date="2018-10" db="EMBL/GenBank/DDBJ databases">
        <title>Comparison of Escherichia coli isolates recovered from retail chicken and from chicken fecal samples by antimicrobial susceptibility test and whole genome sequencing.</title>
        <authorList>
            <person name="Tang B."/>
            <person name="Ma Y."/>
            <person name="He X."/>
            <person name="Cao L."/>
            <person name="Xia X."/>
            <person name="Yang H."/>
        </authorList>
    </citation>
    <scope>NUCLEOTIDE SEQUENCE [LARGE SCALE GENOMIC DNA]</scope>
    <source>
        <strain evidence="1 2">CMJH98b</strain>
    </source>
</reference>
<dbReference type="Proteomes" id="UP000281340">
    <property type="component" value="Unassembled WGS sequence"/>
</dbReference>
<sequence length="132" mass="15634">MKIFRFVVLLLFFIISLFVNAYLVYKVDAKHQLHDFYWYSYLILYLSFSFVILFVTDIFYKLNVFYSLFFGCCTGGLLSFIALLLTDIIFRGVDAYNNLEVLALISNTLLMGWYYFSYFVLFIRCSGKLVIK</sequence>
<dbReference type="EMBL" id="RDDM01000372">
    <property type="protein sequence ID" value="RLY53373.1"/>
    <property type="molecule type" value="Genomic_DNA"/>
</dbReference>
<proteinExistence type="predicted"/>
<evidence type="ECO:0000313" key="1">
    <source>
        <dbReference type="EMBL" id="RLY53373.1"/>
    </source>
</evidence>
<name>A0A3L9IXQ6_ECOLX</name>
<protein>
    <submittedName>
        <fullName evidence="1">Uncharacterized protein</fullName>
    </submittedName>
</protein>
<dbReference type="AlphaFoldDB" id="A0A3L9IXQ6"/>
<evidence type="ECO:0000313" key="2">
    <source>
        <dbReference type="Proteomes" id="UP000281340"/>
    </source>
</evidence>
<organism evidence="1 2">
    <name type="scientific">Escherichia coli</name>
    <dbReference type="NCBI Taxonomy" id="562"/>
    <lineage>
        <taxon>Bacteria</taxon>
        <taxon>Pseudomonadati</taxon>
        <taxon>Pseudomonadota</taxon>
        <taxon>Gammaproteobacteria</taxon>
        <taxon>Enterobacterales</taxon>
        <taxon>Enterobacteriaceae</taxon>
        <taxon>Escherichia</taxon>
    </lineage>
</organism>
<comment type="caution">
    <text evidence="1">The sequence shown here is derived from an EMBL/GenBank/DDBJ whole genome shotgun (WGS) entry which is preliminary data.</text>
</comment>